<dbReference type="GO" id="GO:0000811">
    <property type="term" value="C:GINS complex"/>
    <property type="evidence" value="ECO:0007669"/>
    <property type="project" value="InterPro"/>
</dbReference>
<dbReference type="InterPro" id="IPR005339">
    <property type="entry name" value="GINS_Psf1"/>
</dbReference>
<keyword evidence="4" id="KW-0539">Nucleus</keyword>
<evidence type="ECO:0000256" key="2">
    <source>
        <dbReference type="ARBA" id="ARBA00006677"/>
    </source>
</evidence>
<proteinExistence type="inferred from homology"/>
<feature type="domain" description="GINS subunit" evidence="5">
    <location>
        <begin position="129"/>
        <end position="211"/>
    </location>
</feature>
<comment type="similarity">
    <text evidence="2">Belongs to the GINS1/PSF1 family.</text>
</comment>
<dbReference type="PANTHER" id="PTHR12914:SF2">
    <property type="entry name" value="DNA REPLICATION COMPLEX GINS PROTEIN PSF1"/>
    <property type="match status" value="1"/>
</dbReference>
<gene>
    <name evidence="6" type="ORF">TVY486_0901750</name>
</gene>
<dbReference type="InterPro" id="IPR021151">
    <property type="entry name" value="GINS_A"/>
</dbReference>
<dbReference type="CDD" id="cd11710">
    <property type="entry name" value="GINS_A_psf1"/>
    <property type="match status" value="1"/>
</dbReference>
<sequence>MRVNLSGFVIDVHHVYHDPPARLKHPDVKVNNVLILFWWCLAFAQLLIPRPSAAVTYACSQLMVVFPLSPSRSRCFVCKARSMADVVDPSSELLNELRALVVSESTLVPFDERKVRAVVDDICDSFRFLESISRNPYADPLQPFYAGTMKYYRAKYLRDKRCLVAYLMWRQSQITRAWWEARDNALASMLTPCEKAFLQDYSNIMIEYMTSFAIPLDLRAFMWRPPSTRQLEVRGLVNHVFVSSITGAVINLYKGKQILLCFEEAESLIQQGVVELVG</sequence>
<evidence type="ECO:0000259" key="5">
    <source>
        <dbReference type="Pfam" id="PF05916"/>
    </source>
</evidence>
<dbReference type="AlphaFoldDB" id="G0U249"/>
<dbReference type="GO" id="GO:1902983">
    <property type="term" value="P:DNA strand elongation involved in mitotic DNA replication"/>
    <property type="evidence" value="ECO:0007669"/>
    <property type="project" value="TreeGrafter"/>
</dbReference>
<dbReference type="InterPro" id="IPR036224">
    <property type="entry name" value="GINS_bundle-like_dom_sf"/>
</dbReference>
<dbReference type="SUPFAM" id="SSF158573">
    <property type="entry name" value="GINS helical bundle-like"/>
    <property type="match status" value="1"/>
</dbReference>
<protein>
    <recommendedName>
        <fullName evidence="5">GINS subunit domain-containing protein</fullName>
    </recommendedName>
</protein>
<dbReference type="Gene3D" id="1.20.58.1030">
    <property type="match status" value="1"/>
</dbReference>
<name>G0U249_TRYVY</name>
<organism evidence="6">
    <name type="scientific">Trypanosoma vivax (strain Y486)</name>
    <dbReference type="NCBI Taxonomy" id="1055687"/>
    <lineage>
        <taxon>Eukaryota</taxon>
        <taxon>Discoba</taxon>
        <taxon>Euglenozoa</taxon>
        <taxon>Kinetoplastea</taxon>
        <taxon>Metakinetoplastina</taxon>
        <taxon>Trypanosomatida</taxon>
        <taxon>Trypanosomatidae</taxon>
        <taxon>Trypanosoma</taxon>
        <taxon>Duttonella</taxon>
    </lineage>
</organism>
<evidence type="ECO:0000256" key="4">
    <source>
        <dbReference type="ARBA" id="ARBA00023242"/>
    </source>
</evidence>
<comment type="subcellular location">
    <subcellularLocation>
        <location evidence="1">Nucleus</location>
    </subcellularLocation>
</comment>
<keyword evidence="3" id="KW-0235">DNA replication</keyword>
<evidence type="ECO:0000313" key="6">
    <source>
        <dbReference type="EMBL" id="CCC50352.1"/>
    </source>
</evidence>
<dbReference type="EMBL" id="HE573025">
    <property type="protein sequence ID" value="CCC50352.1"/>
    <property type="molecule type" value="Genomic_DNA"/>
</dbReference>
<reference evidence="6" key="1">
    <citation type="journal article" date="2012" name="Proc. Natl. Acad. Sci. U.S.A.">
        <title>Antigenic diversity is generated by distinct evolutionary mechanisms in African trypanosome species.</title>
        <authorList>
            <person name="Jackson A.P."/>
            <person name="Berry A."/>
            <person name="Aslett M."/>
            <person name="Allison H.C."/>
            <person name="Burton P."/>
            <person name="Vavrova-Anderson J."/>
            <person name="Brown R."/>
            <person name="Browne H."/>
            <person name="Corton N."/>
            <person name="Hauser H."/>
            <person name="Gamble J."/>
            <person name="Gilderthorp R."/>
            <person name="Marcello L."/>
            <person name="McQuillan J."/>
            <person name="Otto T.D."/>
            <person name="Quail M.A."/>
            <person name="Sanders M.J."/>
            <person name="van Tonder A."/>
            <person name="Ginger M.L."/>
            <person name="Field M.C."/>
            <person name="Barry J.D."/>
            <person name="Hertz-Fowler C."/>
            <person name="Berriman M."/>
        </authorList>
    </citation>
    <scope>NUCLEOTIDE SEQUENCE</scope>
    <source>
        <strain evidence="6">Y486</strain>
    </source>
</reference>
<accession>G0U249</accession>
<dbReference type="VEuPathDB" id="TriTrypDB:TvY486_0901750"/>
<evidence type="ECO:0000256" key="3">
    <source>
        <dbReference type="ARBA" id="ARBA00022705"/>
    </source>
</evidence>
<dbReference type="InterPro" id="IPR056783">
    <property type="entry name" value="PSF1_C"/>
</dbReference>
<evidence type="ECO:0000256" key="1">
    <source>
        <dbReference type="ARBA" id="ARBA00004123"/>
    </source>
</evidence>
<dbReference type="Pfam" id="PF05916">
    <property type="entry name" value="Sld5"/>
    <property type="match status" value="1"/>
</dbReference>
<dbReference type="PANTHER" id="PTHR12914">
    <property type="entry name" value="PARTNER OF SLD5"/>
    <property type="match status" value="1"/>
</dbReference>
<dbReference type="CDD" id="cd21696">
    <property type="entry name" value="GINS_B_Psf1"/>
    <property type="match status" value="1"/>
</dbReference>